<dbReference type="SUPFAM" id="SSF56214">
    <property type="entry name" value="4'-phosphopantetheinyl transferase"/>
    <property type="match status" value="2"/>
</dbReference>
<dbReference type="GO" id="GO:0000287">
    <property type="term" value="F:magnesium ion binding"/>
    <property type="evidence" value="ECO:0007669"/>
    <property type="project" value="InterPro"/>
</dbReference>
<dbReference type="GO" id="GO:0008897">
    <property type="term" value="F:holo-[acyl-carrier-protein] synthase activity"/>
    <property type="evidence" value="ECO:0007669"/>
    <property type="project" value="UniProtKB-EC"/>
</dbReference>
<evidence type="ECO:0000259" key="3">
    <source>
        <dbReference type="Pfam" id="PF01648"/>
    </source>
</evidence>
<evidence type="ECO:0000313" key="6">
    <source>
        <dbReference type="Proteomes" id="UP000028045"/>
    </source>
</evidence>
<dbReference type="InterPro" id="IPR037143">
    <property type="entry name" value="4-PPantetheinyl_Trfase_dom_sf"/>
</dbReference>
<keyword evidence="2" id="KW-0808">Transferase</keyword>
<dbReference type="AlphaFoldDB" id="A0A084AU02"/>
<dbReference type="PANTHER" id="PTHR12215:SF10">
    <property type="entry name" value="L-AMINOADIPATE-SEMIALDEHYDE DEHYDROGENASE-PHOSPHOPANTETHEINYL TRANSFERASE"/>
    <property type="match status" value="1"/>
</dbReference>
<sequence length="299" mass="32744">MSAVGNPTSDGSPSPTVIQWVLDTRTLWPEAEKTSDLPRVASRALALLTEEEKTKVLKFYFVRDAKLILGSILLKRHVISRFCPGVSWDAATPVLDARSKPVFLLPDGTQPVLFNVSHQAGLVVLLGVHAPPPGLAVGVDVVCQAERADRDVRTITTQGWPHYVDIHSQVFSPGEVRALTTLPFADNQRRLAYFYAIWCLREAYLKMTGEALVASWLCDLEIRGFAPPGEEPAEGLQVYFQGKKVDGVDVRLEKLLEEYMVSTVVREGEGGRAVEVGEFESLDIDSVLAAAEASRTTAA</sequence>
<dbReference type="InterPro" id="IPR050559">
    <property type="entry name" value="P-Pant_transferase_sf"/>
</dbReference>
<dbReference type="HOGENOM" id="CLU_031126_0_0_1"/>
<accession>A0A084AU02</accession>
<dbReference type="GO" id="GO:0005829">
    <property type="term" value="C:cytosol"/>
    <property type="evidence" value="ECO:0007669"/>
    <property type="project" value="TreeGrafter"/>
</dbReference>
<organism evidence="5 6">
    <name type="scientific">Stachybotrys chartarum (strain CBS 109288 / IBT 7711)</name>
    <name type="common">Toxic black mold</name>
    <name type="synonym">Stilbospora chartarum</name>
    <dbReference type="NCBI Taxonomy" id="1280523"/>
    <lineage>
        <taxon>Eukaryota</taxon>
        <taxon>Fungi</taxon>
        <taxon>Dikarya</taxon>
        <taxon>Ascomycota</taxon>
        <taxon>Pezizomycotina</taxon>
        <taxon>Sordariomycetes</taxon>
        <taxon>Hypocreomycetidae</taxon>
        <taxon>Hypocreales</taxon>
        <taxon>Stachybotryaceae</taxon>
        <taxon>Stachybotrys</taxon>
    </lineage>
</organism>
<proteinExistence type="predicted"/>
<dbReference type="EC" id="2.7.8.7" evidence="1"/>
<dbReference type="Proteomes" id="UP000028045">
    <property type="component" value="Unassembled WGS sequence"/>
</dbReference>
<dbReference type="OrthoDB" id="26719at2759"/>
<evidence type="ECO:0000256" key="2">
    <source>
        <dbReference type="ARBA" id="ARBA00022679"/>
    </source>
</evidence>
<dbReference type="Gene3D" id="3.90.470.20">
    <property type="entry name" value="4'-phosphopantetheinyl transferase domain"/>
    <property type="match status" value="1"/>
</dbReference>
<dbReference type="InterPro" id="IPR008278">
    <property type="entry name" value="4-PPantetheinyl_Trfase_dom"/>
</dbReference>
<evidence type="ECO:0000313" key="5">
    <source>
        <dbReference type="EMBL" id="KEY68781.1"/>
    </source>
</evidence>
<dbReference type="Pfam" id="PF22624">
    <property type="entry name" value="AASDHPPT_N"/>
    <property type="match status" value="1"/>
</dbReference>
<feature type="domain" description="4'-phosphopantetheinyl transferase" evidence="3">
    <location>
        <begin position="136"/>
        <end position="213"/>
    </location>
</feature>
<dbReference type="Pfam" id="PF01648">
    <property type="entry name" value="ACPS"/>
    <property type="match status" value="1"/>
</dbReference>
<name>A0A084AU02_STACB</name>
<protein>
    <recommendedName>
        <fullName evidence="1">holo-[acyl-carrier-protein] synthase</fullName>
        <ecNumber evidence="1">2.7.8.7</ecNumber>
    </recommendedName>
</protein>
<keyword evidence="6" id="KW-1185">Reference proteome</keyword>
<dbReference type="InterPro" id="IPR055066">
    <property type="entry name" value="AASDHPPT_N"/>
</dbReference>
<feature type="domain" description="4'-phosphopantetheinyl transferase N-terminal" evidence="4">
    <location>
        <begin position="42"/>
        <end position="127"/>
    </location>
</feature>
<evidence type="ECO:0000256" key="1">
    <source>
        <dbReference type="ARBA" id="ARBA00013172"/>
    </source>
</evidence>
<evidence type="ECO:0000259" key="4">
    <source>
        <dbReference type="Pfam" id="PF22624"/>
    </source>
</evidence>
<gene>
    <name evidence="5" type="ORF">S7711_00650</name>
</gene>
<dbReference type="GO" id="GO:0019878">
    <property type="term" value="P:lysine biosynthetic process via aminoadipic acid"/>
    <property type="evidence" value="ECO:0007669"/>
    <property type="project" value="TreeGrafter"/>
</dbReference>
<reference evidence="5 6" key="1">
    <citation type="journal article" date="2014" name="BMC Genomics">
        <title>Comparative genome sequencing reveals chemotype-specific gene clusters in the toxigenic black mold Stachybotrys.</title>
        <authorList>
            <person name="Semeiks J."/>
            <person name="Borek D."/>
            <person name="Otwinowski Z."/>
            <person name="Grishin N.V."/>
        </authorList>
    </citation>
    <scope>NUCLEOTIDE SEQUENCE [LARGE SCALE GENOMIC DNA]</scope>
    <source>
        <strain evidence="6">CBS 109288 / IBT 7711</strain>
    </source>
</reference>
<dbReference type="EMBL" id="KL648566">
    <property type="protein sequence ID" value="KEY68781.1"/>
    <property type="molecule type" value="Genomic_DNA"/>
</dbReference>
<dbReference type="PANTHER" id="PTHR12215">
    <property type="entry name" value="PHOSPHOPANTETHEINE TRANSFERASE"/>
    <property type="match status" value="1"/>
</dbReference>